<evidence type="ECO:0000313" key="1">
    <source>
        <dbReference type="EMBL" id="GIM14301.1"/>
    </source>
</evidence>
<sequence>MTGRGERGVQYKEAVVEAQESAKAEAKDVCLVESIGQTEASAENETGLPRRLEALHPADSLGRHLARHLYAAEGPKTVQRLPYQATNGGPGVESSTGSNYFLMPLLDVILPPP</sequence>
<accession>A0A8J4GUT2</accession>
<organism evidence="1 2">
    <name type="scientific">Volvox reticuliferus</name>
    <dbReference type="NCBI Taxonomy" id="1737510"/>
    <lineage>
        <taxon>Eukaryota</taxon>
        <taxon>Viridiplantae</taxon>
        <taxon>Chlorophyta</taxon>
        <taxon>core chlorophytes</taxon>
        <taxon>Chlorophyceae</taxon>
        <taxon>CS clade</taxon>
        <taxon>Chlamydomonadales</taxon>
        <taxon>Volvocaceae</taxon>
        <taxon>Volvox</taxon>
    </lineage>
</organism>
<gene>
    <name evidence="1" type="ORF">Vretimale_17184</name>
</gene>
<evidence type="ECO:0000313" key="2">
    <source>
        <dbReference type="Proteomes" id="UP000722791"/>
    </source>
</evidence>
<proteinExistence type="predicted"/>
<comment type="caution">
    <text evidence="1">The sequence shown here is derived from an EMBL/GenBank/DDBJ whole genome shotgun (WGS) entry which is preliminary data.</text>
</comment>
<reference evidence="1" key="1">
    <citation type="journal article" date="2021" name="Proc. Natl. Acad. Sci. U.S.A.">
        <title>Three genomes in the algal genus Volvox reveal the fate of a haploid sex-determining region after a transition to homothallism.</title>
        <authorList>
            <person name="Yamamoto K."/>
            <person name="Hamaji T."/>
            <person name="Kawai-Toyooka H."/>
            <person name="Matsuzaki R."/>
            <person name="Takahashi F."/>
            <person name="Nishimura Y."/>
            <person name="Kawachi M."/>
            <person name="Noguchi H."/>
            <person name="Minakuchi Y."/>
            <person name="Umen J.G."/>
            <person name="Toyoda A."/>
            <person name="Nozaki H."/>
        </authorList>
    </citation>
    <scope>NUCLEOTIDE SEQUENCE</scope>
    <source>
        <strain evidence="1">NIES-3785</strain>
    </source>
</reference>
<name>A0A8J4GUT2_9CHLO</name>
<dbReference type="AlphaFoldDB" id="A0A8J4GUT2"/>
<dbReference type="Proteomes" id="UP000722791">
    <property type="component" value="Unassembled WGS sequence"/>
</dbReference>
<protein>
    <submittedName>
        <fullName evidence="1">Uncharacterized protein</fullName>
    </submittedName>
</protein>
<dbReference type="EMBL" id="BNCQ01000055">
    <property type="protein sequence ID" value="GIM14301.1"/>
    <property type="molecule type" value="Genomic_DNA"/>
</dbReference>